<dbReference type="Proteomes" id="UP001198565">
    <property type="component" value="Unassembled WGS sequence"/>
</dbReference>
<comment type="caution">
    <text evidence="1">The sequence shown here is derived from an EMBL/GenBank/DDBJ whole genome shotgun (WGS) entry which is preliminary data.</text>
</comment>
<reference evidence="1 2" key="1">
    <citation type="submission" date="2021-08" db="EMBL/GenBank/DDBJ databases">
        <title>Streptomyces sp. PTM05 isolated from lichen.</title>
        <authorList>
            <person name="Somphong A."/>
            <person name="Phongsopitanun W."/>
            <person name="Tanasupawat S."/>
        </authorList>
    </citation>
    <scope>NUCLEOTIDE SEQUENCE [LARGE SCALE GENOMIC DNA]</scope>
    <source>
        <strain evidence="1 2">Ptm05</strain>
    </source>
</reference>
<organism evidence="1 2">
    <name type="scientific">Streptantibioticus parmotrematis</name>
    <dbReference type="NCBI Taxonomy" id="2873249"/>
    <lineage>
        <taxon>Bacteria</taxon>
        <taxon>Bacillati</taxon>
        <taxon>Actinomycetota</taxon>
        <taxon>Actinomycetes</taxon>
        <taxon>Kitasatosporales</taxon>
        <taxon>Streptomycetaceae</taxon>
        <taxon>Streptantibioticus</taxon>
    </lineage>
</organism>
<dbReference type="InterPro" id="IPR014985">
    <property type="entry name" value="WbqC"/>
</dbReference>
<accession>A0ABS7R468</accession>
<proteinExistence type="predicted"/>
<dbReference type="Pfam" id="PF08889">
    <property type="entry name" value="WbqC"/>
    <property type="match status" value="1"/>
</dbReference>
<protein>
    <submittedName>
        <fullName evidence="1">WbqC family protein</fullName>
    </submittedName>
</protein>
<gene>
    <name evidence="1" type="ORF">K7472_31425</name>
</gene>
<evidence type="ECO:0000313" key="1">
    <source>
        <dbReference type="EMBL" id="MBY8889320.1"/>
    </source>
</evidence>
<name>A0ABS7R468_9ACTN</name>
<sequence length="264" mass="28312">MPRTNPSSATVSPAASSLPELPVPGGLCAIHQPNFLPRLTTLAKLFAADYWIVLDDVQFVRRDYQHRARLATLDGVGRARWLTIPTHRPSGRPTLIRDALIADAPAARRRAASILRQQYRASPHWLALDRALQPVWDAFGTGRIATVATASTRAMLELLGWQGQILTSSTLPARTGRSERLADLAAATGARAYLCGTGGMTYLDHAPFTEQGVTVVPFLSPTTGMWASGRQVSALRALASRGPNAVGARFRALAFAHDALGCAA</sequence>
<evidence type="ECO:0000313" key="2">
    <source>
        <dbReference type="Proteomes" id="UP001198565"/>
    </source>
</evidence>
<dbReference type="EMBL" id="JAINVZ010000041">
    <property type="protein sequence ID" value="MBY8889320.1"/>
    <property type="molecule type" value="Genomic_DNA"/>
</dbReference>
<keyword evidence="2" id="KW-1185">Reference proteome</keyword>